<feature type="binding site" evidence="14">
    <location>
        <position position="181"/>
    </location>
    <ligand>
        <name>L-threonine</name>
        <dbReference type="ChEBI" id="CHEBI:57926"/>
    </ligand>
</feature>
<accession>A0A501PC61</accession>
<dbReference type="Pfam" id="PF03481">
    <property type="entry name" value="Sua5_C"/>
    <property type="match status" value="1"/>
</dbReference>
<gene>
    <name evidence="16" type="ORF">FIV46_15465</name>
</gene>
<comment type="similarity">
    <text evidence="2 13">Belongs to the SUA5 family.</text>
</comment>
<feature type="binding site" evidence="14">
    <location>
        <position position="33"/>
    </location>
    <ligand>
        <name>L-threonine</name>
        <dbReference type="ChEBI" id="CHEBI:57926"/>
    </ligand>
</feature>
<dbReference type="Gene3D" id="3.40.50.11030">
    <property type="entry name" value="Threonylcarbamoyl-AMP synthase, C-terminal domain"/>
    <property type="match status" value="1"/>
</dbReference>
<dbReference type="GO" id="GO:0005737">
    <property type="term" value="C:cytoplasm"/>
    <property type="evidence" value="ECO:0007669"/>
    <property type="project" value="UniProtKB-SubCell"/>
</dbReference>
<proteinExistence type="inferred from homology"/>
<dbReference type="Pfam" id="PF01300">
    <property type="entry name" value="Sua5_yciO_yrdC"/>
    <property type="match status" value="1"/>
</dbReference>
<evidence type="ECO:0000256" key="14">
    <source>
        <dbReference type="PIRSR" id="PIRSR004930-1"/>
    </source>
</evidence>
<feature type="domain" description="YrdC-like" evidence="15">
    <location>
        <begin position="11"/>
        <end position="199"/>
    </location>
</feature>
<evidence type="ECO:0000313" key="16">
    <source>
        <dbReference type="EMBL" id="TPD57960.1"/>
    </source>
</evidence>
<dbReference type="GO" id="GO:0000049">
    <property type="term" value="F:tRNA binding"/>
    <property type="evidence" value="ECO:0007669"/>
    <property type="project" value="TreeGrafter"/>
</dbReference>
<dbReference type="NCBIfam" id="TIGR00057">
    <property type="entry name" value="L-threonylcarbamoyladenylate synthase"/>
    <property type="match status" value="1"/>
</dbReference>
<evidence type="ECO:0000256" key="1">
    <source>
        <dbReference type="ARBA" id="ARBA00004496"/>
    </source>
</evidence>
<dbReference type="GO" id="GO:0061710">
    <property type="term" value="F:L-threonylcarbamoyladenylate synthase"/>
    <property type="evidence" value="ECO:0007669"/>
    <property type="project" value="UniProtKB-EC"/>
</dbReference>
<dbReference type="GO" id="GO:0006450">
    <property type="term" value="P:regulation of translational fidelity"/>
    <property type="evidence" value="ECO:0007669"/>
    <property type="project" value="TreeGrafter"/>
</dbReference>
<evidence type="ECO:0000256" key="4">
    <source>
        <dbReference type="ARBA" id="ARBA00015492"/>
    </source>
</evidence>
<dbReference type="AlphaFoldDB" id="A0A501PC61"/>
<dbReference type="Gene3D" id="3.90.870.10">
    <property type="entry name" value="DHBP synthase"/>
    <property type="match status" value="1"/>
</dbReference>
<dbReference type="InterPro" id="IPR010923">
    <property type="entry name" value="T(6)A37_SUA5"/>
</dbReference>
<evidence type="ECO:0000256" key="3">
    <source>
        <dbReference type="ARBA" id="ARBA00012584"/>
    </source>
</evidence>
<evidence type="ECO:0000256" key="10">
    <source>
        <dbReference type="ARBA" id="ARBA00022840"/>
    </source>
</evidence>
<dbReference type="GO" id="GO:0005524">
    <property type="term" value="F:ATP binding"/>
    <property type="evidence" value="ECO:0007669"/>
    <property type="project" value="UniProtKB-UniRule"/>
</dbReference>
<evidence type="ECO:0000256" key="7">
    <source>
        <dbReference type="ARBA" id="ARBA00022694"/>
    </source>
</evidence>
<evidence type="ECO:0000256" key="8">
    <source>
        <dbReference type="ARBA" id="ARBA00022695"/>
    </source>
</evidence>
<feature type="binding site" evidence="14">
    <location>
        <position position="116"/>
    </location>
    <ligand>
        <name>ATP</name>
        <dbReference type="ChEBI" id="CHEBI:30616"/>
    </ligand>
</feature>
<keyword evidence="6 13" id="KW-0808">Transferase</keyword>
<dbReference type="InterPro" id="IPR050156">
    <property type="entry name" value="TC-AMP_synthase_SUA5"/>
</dbReference>
<comment type="catalytic activity">
    <reaction evidence="12 13">
        <text>L-threonine + hydrogencarbonate + ATP = L-threonylcarbamoyladenylate + diphosphate + H2O</text>
        <dbReference type="Rhea" id="RHEA:36407"/>
        <dbReference type="ChEBI" id="CHEBI:15377"/>
        <dbReference type="ChEBI" id="CHEBI:17544"/>
        <dbReference type="ChEBI" id="CHEBI:30616"/>
        <dbReference type="ChEBI" id="CHEBI:33019"/>
        <dbReference type="ChEBI" id="CHEBI:57926"/>
        <dbReference type="ChEBI" id="CHEBI:73682"/>
        <dbReference type="EC" id="2.7.7.87"/>
    </reaction>
</comment>
<comment type="caution">
    <text evidence="16">The sequence shown here is derived from an EMBL/GenBank/DDBJ whole genome shotgun (WGS) entry which is preliminary data.</text>
</comment>
<evidence type="ECO:0000259" key="15">
    <source>
        <dbReference type="PROSITE" id="PS51163"/>
    </source>
</evidence>
<evidence type="ECO:0000256" key="9">
    <source>
        <dbReference type="ARBA" id="ARBA00022741"/>
    </source>
</evidence>
<evidence type="ECO:0000256" key="6">
    <source>
        <dbReference type="ARBA" id="ARBA00022679"/>
    </source>
</evidence>
<keyword evidence="9 13" id="KW-0547">Nucleotide-binding</keyword>
<dbReference type="EMBL" id="VFIY01000018">
    <property type="protein sequence ID" value="TPD57960.1"/>
    <property type="molecule type" value="Genomic_DNA"/>
</dbReference>
<feature type="binding site" evidence="14">
    <location>
        <position position="56"/>
    </location>
    <ligand>
        <name>ATP</name>
        <dbReference type="ChEBI" id="CHEBI:30616"/>
    </ligand>
</feature>
<feature type="binding site" evidence="14">
    <location>
        <position position="120"/>
    </location>
    <ligand>
        <name>L-threonine</name>
        <dbReference type="ChEBI" id="CHEBI:57926"/>
    </ligand>
</feature>
<feature type="binding site" evidence="14">
    <location>
        <position position="140"/>
    </location>
    <ligand>
        <name>L-threonine</name>
        <dbReference type="ChEBI" id="CHEBI:57926"/>
    </ligand>
</feature>
<dbReference type="PANTHER" id="PTHR17490:SF16">
    <property type="entry name" value="THREONYLCARBAMOYL-AMP SYNTHASE"/>
    <property type="match status" value="1"/>
</dbReference>
<dbReference type="PROSITE" id="PS51163">
    <property type="entry name" value="YRDC"/>
    <property type="match status" value="1"/>
</dbReference>
<evidence type="ECO:0000256" key="12">
    <source>
        <dbReference type="ARBA" id="ARBA00048366"/>
    </source>
</evidence>
<dbReference type="Proteomes" id="UP000319148">
    <property type="component" value="Unassembled WGS sequence"/>
</dbReference>
<feature type="binding site" evidence="14">
    <location>
        <position position="231"/>
    </location>
    <ligand>
        <name>ATP</name>
        <dbReference type="ChEBI" id="CHEBI:30616"/>
    </ligand>
</feature>
<evidence type="ECO:0000313" key="17">
    <source>
        <dbReference type="Proteomes" id="UP000319148"/>
    </source>
</evidence>
<dbReference type="InterPro" id="IPR017945">
    <property type="entry name" value="DHBP_synth_RibB-like_a/b_dom"/>
</dbReference>
<feature type="binding site" evidence="14">
    <location>
        <position position="142"/>
    </location>
    <ligand>
        <name>L-threonine</name>
        <dbReference type="ChEBI" id="CHEBI:57926"/>
    </ligand>
</feature>
<keyword evidence="7 13" id="KW-0819">tRNA processing</keyword>
<evidence type="ECO:0000256" key="5">
    <source>
        <dbReference type="ARBA" id="ARBA00022490"/>
    </source>
</evidence>
<comment type="function">
    <text evidence="13">Required for the formation of a threonylcarbamoyl group on adenosine at position 37 (t(6)A37) in tRNAs that read codons beginning with adenine.</text>
</comment>
<keyword evidence="10 13" id="KW-0067">ATP-binding</keyword>
<dbReference type="PANTHER" id="PTHR17490">
    <property type="entry name" value="SUA5"/>
    <property type="match status" value="1"/>
</dbReference>
<keyword evidence="8 13" id="KW-0548">Nucleotidyltransferase</keyword>
<dbReference type="GO" id="GO:0008033">
    <property type="term" value="P:tRNA processing"/>
    <property type="evidence" value="ECO:0007669"/>
    <property type="project" value="UniProtKB-KW"/>
</dbReference>
<feature type="binding site" evidence="14">
    <location>
        <position position="65"/>
    </location>
    <ligand>
        <name>L-threonine</name>
        <dbReference type="ChEBI" id="CHEBI:57926"/>
    </ligand>
</feature>
<reference evidence="17" key="1">
    <citation type="submission" date="2019-06" db="EMBL/GenBank/DDBJ databases">
        <title>The complete genome of Emcibacter congregatus ZYLT.</title>
        <authorList>
            <person name="Zhao Z."/>
        </authorList>
    </citation>
    <scope>NUCLEOTIDE SEQUENCE [LARGE SCALE GENOMIC DNA]</scope>
    <source>
        <strain evidence="17">MCCC 1A06723</strain>
    </source>
</reference>
<keyword evidence="5 13" id="KW-0963">Cytoplasm</keyword>
<dbReference type="FunFam" id="3.90.870.10:FF:000009">
    <property type="entry name" value="Threonylcarbamoyl-AMP synthase, putative"/>
    <property type="match status" value="1"/>
</dbReference>
<dbReference type="SUPFAM" id="SSF55821">
    <property type="entry name" value="YrdC/RibB"/>
    <property type="match status" value="1"/>
</dbReference>
<evidence type="ECO:0000256" key="13">
    <source>
        <dbReference type="PIRNR" id="PIRNR004930"/>
    </source>
</evidence>
<dbReference type="InterPro" id="IPR038385">
    <property type="entry name" value="Sua5/YwlC_C"/>
</dbReference>
<comment type="subcellular location">
    <subcellularLocation>
        <location evidence="1 13">Cytoplasm</location>
    </subcellularLocation>
</comment>
<dbReference type="InterPro" id="IPR005145">
    <property type="entry name" value="Sua5_C"/>
</dbReference>
<dbReference type="OrthoDB" id="9814580at2"/>
<sequence>MNYKNVFSANSVNYTLAAKYLRQGKLVSFPTETVYGLGADACNGEAVATIFATKNRPNFNPLIVHVPDLETAENYVFLDETSRRLAEKFWPGPFTLVLPRKEDCPLSPLVSAGLDTVAIRVPRHHMARELLQTFGGAIAAPSANKSGRVSPTTAEHVAREFTPEEVPLILDGGPCEEGLESTIVQVSGQEVLLLRPGTVTPREIELVAGLPVRLVKNADNPVAPGQLKSHYAPRARLRLNATHAEPGEALLAFGRAVPKDGVITRNLSPNGSLTEAAASLFSLMRELDELGIARIAVMPIPMQGLGLAINDRLERAAAPRPDEEEA</sequence>
<protein>
    <recommendedName>
        <fullName evidence="4 13">Threonylcarbamoyl-AMP synthase</fullName>
        <shortName evidence="13">TC-AMP synthase</shortName>
        <ecNumber evidence="3 13">2.7.7.87</ecNumber>
    </recommendedName>
    <alternativeName>
        <fullName evidence="11 13">L-threonylcarbamoyladenylate synthase</fullName>
    </alternativeName>
</protein>
<keyword evidence="17" id="KW-1185">Reference proteome</keyword>
<dbReference type="GO" id="GO:0003725">
    <property type="term" value="F:double-stranded RNA binding"/>
    <property type="evidence" value="ECO:0007669"/>
    <property type="project" value="UniProtKB-UniRule"/>
</dbReference>
<feature type="binding site" evidence="14">
    <location>
        <position position="195"/>
    </location>
    <ligand>
        <name>ATP</name>
        <dbReference type="ChEBI" id="CHEBI:30616"/>
    </ligand>
</feature>
<feature type="binding site" evidence="14">
    <location>
        <position position="60"/>
    </location>
    <ligand>
        <name>ATP</name>
        <dbReference type="ChEBI" id="CHEBI:30616"/>
    </ligand>
</feature>
<name>A0A501PC61_9PROT</name>
<dbReference type="InterPro" id="IPR006070">
    <property type="entry name" value="Sua5-like_dom"/>
</dbReference>
<evidence type="ECO:0000256" key="2">
    <source>
        <dbReference type="ARBA" id="ARBA00007663"/>
    </source>
</evidence>
<dbReference type="EC" id="2.7.7.87" evidence="3 13"/>
<dbReference type="PIRSF" id="PIRSF004930">
    <property type="entry name" value="Tln_factor_SUA5"/>
    <property type="match status" value="1"/>
</dbReference>
<feature type="binding site" evidence="14">
    <location>
        <position position="150"/>
    </location>
    <ligand>
        <name>ATP</name>
        <dbReference type="ChEBI" id="CHEBI:30616"/>
    </ligand>
</feature>
<evidence type="ECO:0000256" key="11">
    <source>
        <dbReference type="ARBA" id="ARBA00029774"/>
    </source>
</evidence>
<organism evidence="16 17">
    <name type="scientific">Emcibacter nanhaiensis</name>
    <dbReference type="NCBI Taxonomy" id="1505037"/>
    <lineage>
        <taxon>Bacteria</taxon>
        <taxon>Pseudomonadati</taxon>
        <taxon>Pseudomonadota</taxon>
        <taxon>Alphaproteobacteria</taxon>
        <taxon>Emcibacterales</taxon>
        <taxon>Emcibacteraceae</taxon>
        <taxon>Emcibacter</taxon>
    </lineage>
</organism>